<name>A0ABQ5VCE1_9PROT</name>
<dbReference type="InterPro" id="IPR029063">
    <property type="entry name" value="SAM-dependent_MTases_sf"/>
</dbReference>
<dbReference type="CDD" id="cd02440">
    <property type="entry name" value="AdoMet_MTases"/>
    <property type="match status" value="1"/>
</dbReference>
<dbReference type="Pfam" id="PF08242">
    <property type="entry name" value="Methyltransf_12"/>
    <property type="match status" value="1"/>
</dbReference>
<evidence type="ECO:0000259" key="1">
    <source>
        <dbReference type="Pfam" id="PF08242"/>
    </source>
</evidence>
<keyword evidence="3" id="KW-1185">Reference proteome</keyword>
<reference evidence="2" key="1">
    <citation type="journal article" date="2014" name="Int. J. Syst. Evol. Microbiol.">
        <title>Complete genome of a new Firmicutes species belonging to the dominant human colonic microbiota ('Ruminococcus bicirculans') reveals two chromosomes and a selective capacity to utilize plant glucans.</title>
        <authorList>
            <consortium name="NISC Comparative Sequencing Program"/>
            <person name="Wegmann U."/>
            <person name="Louis P."/>
            <person name="Goesmann A."/>
            <person name="Henrissat B."/>
            <person name="Duncan S.H."/>
            <person name="Flint H.J."/>
        </authorList>
    </citation>
    <scope>NUCLEOTIDE SEQUENCE</scope>
    <source>
        <strain evidence="2">NBRC 108219</strain>
    </source>
</reference>
<comment type="caution">
    <text evidence="2">The sequence shown here is derived from an EMBL/GenBank/DDBJ whole genome shotgun (WGS) entry which is preliminary data.</text>
</comment>
<dbReference type="SUPFAM" id="SSF53335">
    <property type="entry name" value="S-adenosyl-L-methionine-dependent methyltransferases"/>
    <property type="match status" value="1"/>
</dbReference>
<accession>A0ABQ5VCE1</accession>
<reference evidence="2" key="2">
    <citation type="submission" date="2023-01" db="EMBL/GenBank/DDBJ databases">
        <title>Draft genome sequence of Algimonas ampicilliniresistens strain NBRC 108219.</title>
        <authorList>
            <person name="Sun Q."/>
            <person name="Mori K."/>
        </authorList>
    </citation>
    <scope>NUCLEOTIDE SEQUENCE</scope>
    <source>
        <strain evidence="2">NBRC 108219</strain>
    </source>
</reference>
<evidence type="ECO:0000313" key="2">
    <source>
        <dbReference type="EMBL" id="GLQ24261.1"/>
    </source>
</evidence>
<organism evidence="2 3">
    <name type="scientific">Algimonas ampicilliniresistens</name>
    <dbReference type="NCBI Taxonomy" id="1298735"/>
    <lineage>
        <taxon>Bacteria</taxon>
        <taxon>Pseudomonadati</taxon>
        <taxon>Pseudomonadota</taxon>
        <taxon>Alphaproteobacteria</taxon>
        <taxon>Maricaulales</taxon>
        <taxon>Robiginitomaculaceae</taxon>
        <taxon>Algimonas</taxon>
    </lineage>
</organism>
<evidence type="ECO:0000313" key="3">
    <source>
        <dbReference type="Proteomes" id="UP001161391"/>
    </source>
</evidence>
<protein>
    <recommendedName>
        <fullName evidence="1">Methyltransferase type 12 domain-containing protein</fullName>
    </recommendedName>
</protein>
<dbReference type="EMBL" id="BSNK01000002">
    <property type="protein sequence ID" value="GLQ24261.1"/>
    <property type="molecule type" value="Genomic_DNA"/>
</dbReference>
<sequence length="270" mass="30423">MRDTLDALTRTEAVSTSVLDVLEAEARFGWDEVSPYVKPNDRCLEIGAGSCLLSAMAASRVASITALEPLSQTFSLSEPILDAVGRQGLSNMSIERTTLYDFEPEEGFDFIWSLNTFEHLDDWRSGVLKTLSLLKTGGRAIILCPNYNIPYESHFGIPILGSTTATRRLFGRSIARYEAEHRCDGLWDSLNFIKASEVGRFARVQGIDLTFDRSATIRMFDRFATDRHLADRHAILGPLVGFVQAKGLHRIWRALPDRFHPYMAIHIDRR</sequence>
<dbReference type="Proteomes" id="UP001161391">
    <property type="component" value="Unassembled WGS sequence"/>
</dbReference>
<proteinExistence type="predicted"/>
<feature type="domain" description="Methyltransferase type 12" evidence="1">
    <location>
        <begin position="44"/>
        <end position="139"/>
    </location>
</feature>
<dbReference type="Gene3D" id="3.40.50.150">
    <property type="entry name" value="Vaccinia Virus protein VP39"/>
    <property type="match status" value="1"/>
</dbReference>
<dbReference type="InterPro" id="IPR013217">
    <property type="entry name" value="Methyltransf_12"/>
</dbReference>
<gene>
    <name evidence="2" type="ORF">GCM10007853_21350</name>
</gene>